<dbReference type="EMBL" id="VCLB01000007">
    <property type="protein sequence ID" value="TNB47287.1"/>
    <property type="molecule type" value="Genomic_DNA"/>
</dbReference>
<evidence type="ECO:0000256" key="5">
    <source>
        <dbReference type="ARBA" id="ARBA00023295"/>
    </source>
</evidence>
<reference evidence="7 8" key="2">
    <citation type="submission" date="2019-06" db="EMBL/GenBank/DDBJ databases">
        <title>Martelella lutilitoris sp. nov., isolated from a tidal mudflat.</title>
        <authorList>
            <person name="Kim Y.-J."/>
        </authorList>
    </citation>
    <scope>NUCLEOTIDE SEQUENCE [LARGE SCALE GENOMIC DNA]</scope>
    <source>
        <strain evidence="7 8">GH2-6</strain>
    </source>
</reference>
<evidence type="ECO:0000313" key="7">
    <source>
        <dbReference type="EMBL" id="TNB47287.1"/>
    </source>
</evidence>
<feature type="binding site" evidence="6">
    <location>
        <begin position="144"/>
        <end position="146"/>
    </location>
    <ligand>
        <name>substrate</name>
    </ligand>
</feature>
<keyword evidence="5 6" id="KW-0326">Glycosidase</keyword>
<dbReference type="SUPFAM" id="SSF110581">
    <property type="entry name" value="Indigoidine synthase A-like"/>
    <property type="match status" value="1"/>
</dbReference>
<evidence type="ECO:0000313" key="8">
    <source>
        <dbReference type="Proteomes" id="UP000307874"/>
    </source>
</evidence>
<keyword evidence="1 6" id="KW-0479">Metal-binding</keyword>
<organism evidence="7 8">
    <name type="scientific">Martelella lutilitoris</name>
    <dbReference type="NCBI Taxonomy" id="2583532"/>
    <lineage>
        <taxon>Bacteria</taxon>
        <taxon>Pseudomonadati</taxon>
        <taxon>Pseudomonadota</taxon>
        <taxon>Alphaproteobacteria</taxon>
        <taxon>Hyphomicrobiales</taxon>
        <taxon>Aurantimonadaceae</taxon>
        <taxon>Martelella</taxon>
    </lineage>
</organism>
<keyword evidence="4 6" id="KW-0456">Lyase</keyword>
<comment type="subunit">
    <text evidence="6">Homotrimer.</text>
</comment>
<reference evidence="7 8" key="1">
    <citation type="submission" date="2019-05" db="EMBL/GenBank/DDBJ databases">
        <authorList>
            <person name="Lee S.D."/>
        </authorList>
    </citation>
    <scope>NUCLEOTIDE SEQUENCE [LARGE SCALE GENOMIC DNA]</scope>
    <source>
        <strain evidence="7 8">GH2-6</strain>
    </source>
</reference>
<dbReference type="PANTHER" id="PTHR42909:SF1">
    <property type="entry name" value="CARBOHYDRATE KINASE PFKB DOMAIN-CONTAINING PROTEIN"/>
    <property type="match status" value="1"/>
</dbReference>
<evidence type="ECO:0000256" key="3">
    <source>
        <dbReference type="ARBA" id="ARBA00023211"/>
    </source>
</evidence>
<dbReference type="EC" id="4.2.1.70" evidence="6"/>
<feature type="active site" description="Nucleophile" evidence="6">
    <location>
        <position position="163"/>
    </location>
</feature>
<evidence type="ECO:0000256" key="2">
    <source>
        <dbReference type="ARBA" id="ARBA00022801"/>
    </source>
</evidence>
<comment type="catalytic activity">
    <reaction evidence="6">
        <text>D-ribose 5-phosphate + uracil = psi-UMP + H2O</text>
        <dbReference type="Rhea" id="RHEA:18337"/>
        <dbReference type="ChEBI" id="CHEBI:15377"/>
        <dbReference type="ChEBI" id="CHEBI:17568"/>
        <dbReference type="ChEBI" id="CHEBI:58380"/>
        <dbReference type="ChEBI" id="CHEBI:78346"/>
        <dbReference type="EC" id="4.2.1.70"/>
    </reaction>
</comment>
<keyword evidence="8" id="KW-1185">Reference proteome</keyword>
<comment type="similarity">
    <text evidence="6">Belongs to the pseudouridine-5'-phosphate glycosidase family.</text>
</comment>
<feature type="binding site" evidence="6">
    <location>
        <position position="90"/>
    </location>
    <ligand>
        <name>substrate</name>
    </ligand>
</feature>
<comment type="cofactor">
    <cofactor evidence="6">
        <name>Mn(2+)</name>
        <dbReference type="ChEBI" id="CHEBI:29035"/>
    </cofactor>
    <text evidence="6">Binds 1 Mn(2+) ion per subunit.</text>
</comment>
<feature type="binding site" evidence="6">
    <location>
        <position position="110"/>
    </location>
    <ligand>
        <name>substrate</name>
    </ligand>
</feature>
<dbReference type="Gene3D" id="3.40.1790.10">
    <property type="entry name" value="Indigoidine synthase domain"/>
    <property type="match status" value="1"/>
</dbReference>
<dbReference type="PANTHER" id="PTHR42909">
    <property type="entry name" value="ZGC:136858"/>
    <property type="match status" value="1"/>
</dbReference>
<dbReference type="HAMAP" id="MF_01876">
    <property type="entry name" value="PsiMP_glycosidase"/>
    <property type="match status" value="1"/>
</dbReference>
<evidence type="ECO:0000256" key="6">
    <source>
        <dbReference type="HAMAP-Rule" id="MF_01876"/>
    </source>
</evidence>
<dbReference type="GO" id="GO:0046872">
    <property type="term" value="F:metal ion binding"/>
    <property type="evidence" value="ECO:0007669"/>
    <property type="project" value="UniProtKB-KW"/>
</dbReference>
<dbReference type="InterPro" id="IPR022830">
    <property type="entry name" value="Indigdn_synthA-like"/>
</dbReference>
<accession>A0A5C4JPT4</accession>
<sequence>MTLSEIEIIKSGEVETALAGGKPVVALESTIITHGMPYPANLETALAVEAVVRANGAVPATIAVIDGKLHAGLEEDVIERLAKVEDGIVKASGRDLAVAMVKGQTAGTTVSATMKIAALAGIPIFATGGVGGVHRGAEQTFDISADLTELGRTAVTVVCAGVKSILDIPKTLEVLETQRVPVMAYRSDDFPAFFTRSSGYAADHRMDSAEDIAKAMALHDALGTGTGILVANPVPEADALSHDFIDGTIEDALREASEKGIARKELTPFLLARINELSEGRSLAANIALVKNNAALAAQIAVARVAISD</sequence>
<dbReference type="AlphaFoldDB" id="A0A5C4JPT4"/>
<feature type="binding site" evidence="6">
    <location>
        <position position="142"/>
    </location>
    <ligand>
        <name>Mn(2+)</name>
        <dbReference type="ChEBI" id="CHEBI:29035"/>
    </ligand>
</feature>
<feature type="active site" description="Proton donor" evidence="6">
    <location>
        <position position="28"/>
    </location>
</feature>
<dbReference type="OrthoDB" id="9805870at2"/>
<dbReference type="Proteomes" id="UP000307874">
    <property type="component" value="Unassembled WGS sequence"/>
</dbReference>
<gene>
    <name evidence="6" type="primary">psuG</name>
    <name evidence="7" type="ORF">FF124_14035</name>
</gene>
<name>A0A5C4JPT4_9HYPH</name>
<dbReference type="InterPro" id="IPR007342">
    <property type="entry name" value="PsuG"/>
</dbReference>
<evidence type="ECO:0000256" key="4">
    <source>
        <dbReference type="ARBA" id="ARBA00023239"/>
    </source>
</evidence>
<proteinExistence type="inferred from homology"/>
<dbReference type="Pfam" id="PF04227">
    <property type="entry name" value="Indigoidine_A"/>
    <property type="match status" value="1"/>
</dbReference>
<comment type="function">
    <text evidence="6">Catalyzes the reversible cleavage of pseudouridine 5'-phosphate (PsiMP) to ribose 5-phosphate and uracil. Functions biologically in the cleavage direction, as part of a pseudouridine degradation pathway.</text>
</comment>
<dbReference type="GO" id="GO:0005737">
    <property type="term" value="C:cytoplasm"/>
    <property type="evidence" value="ECO:0007669"/>
    <property type="project" value="TreeGrafter"/>
</dbReference>
<keyword evidence="2 6" id="KW-0378">Hydrolase</keyword>
<keyword evidence="3 6" id="KW-0464">Manganese</keyword>
<dbReference type="GO" id="GO:0004730">
    <property type="term" value="F:pseudouridylate synthase activity"/>
    <property type="evidence" value="ECO:0007669"/>
    <property type="project" value="UniProtKB-UniRule"/>
</dbReference>
<dbReference type="GO" id="GO:0046113">
    <property type="term" value="P:nucleobase catabolic process"/>
    <property type="evidence" value="ECO:0007669"/>
    <property type="project" value="UniProtKB-UniRule"/>
</dbReference>
<evidence type="ECO:0000256" key="1">
    <source>
        <dbReference type="ARBA" id="ARBA00022723"/>
    </source>
</evidence>
<dbReference type="GO" id="GO:0016798">
    <property type="term" value="F:hydrolase activity, acting on glycosyl bonds"/>
    <property type="evidence" value="ECO:0007669"/>
    <property type="project" value="UniProtKB-KW"/>
</dbReference>
<comment type="caution">
    <text evidence="7">The sequence shown here is derived from an EMBL/GenBank/DDBJ whole genome shotgun (WGS) entry which is preliminary data.</text>
</comment>
<protein>
    <recommendedName>
        <fullName evidence="6">Pseudouridine-5'-phosphate glycosidase</fullName>
        <shortName evidence="6">PsiMP glycosidase</shortName>
        <ecNumber evidence="6">4.2.1.70</ecNumber>
    </recommendedName>
</protein>